<dbReference type="Gene3D" id="3.40.33.10">
    <property type="entry name" value="CAP"/>
    <property type="match status" value="1"/>
</dbReference>
<dbReference type="Pfam" id="PF00188">
    <property type="entry name" value="CAP"/>
    <property type="match status" value="1"/>
</dbReference>
<protein>
    <submittedName>
        <fullName evidence="2">Uncharacterized conserved protein YkwD, contains CAP (CSP/antigen 5/PR1) domain</fullName>
    </submittedName>
</protein>
<organism evidence="2 3">
    <name type="scientific">Marinobacter antarcticus</name>
    <dbReference type="NCBI Taxonomy" id="564117"/>
    <lineage>
        <taxon>Bacteria</taxon>
        <taxon>Pseudomonadati</taxon>
        <taxon>Pseudomonadota</taxon>
        <taxon>Gammaproteobacteria</taxon>
        <taxon>Pseudomonadales</taxon>
        <taxon>Marinobacteraceae</taxon>
        <taxon>Marinobacter</taxon>
    </lineage>
</organism>
<dbReference type="EMBL" id="FRAQ01000001">
    <property type="protein sequence ID" value="SHK27850.1"/>
    <property type="molecule type" value="Genomic_DNA"/>
</dbReference>
<dbReference type="RefSeq" id="WP_084063499.1">
    <property type="nucleotide sequence ID" value="NZ_FRAQ01000001.1"/>
</dbReference>
<dbReference type="STRING" id="564117.SAMN05216369_1324"/>
<evidence type="ECO:0000313" key="3">
    <source>
        <dbReference type="Proteomes" id="UP000184497"/>
    </source>
</evidence>
<dbReference type="PANTHER" id="PTHR31157">
    <property type="entry name" value="SCP DOMAIN-CONTAINING PROTEIN"/>
    <property type="match status" value="1"/>
</dbReference>
<accession>A0A1M6R621</accession>
<sequence length="190" mass="20175">MPMTQPKRIYLARHKLMDSCAAVTVHLIRIALAGLIGFSGGPAMASGDTADGAPFADTWETLLTEARAEARRCGSDTYAESSPITWNARLRAAAQAHSEDMTHMGRISHEGSEGGVLADRLAAAGYEASAWAENVASGQQNATTVVAAWLGSPGHCANIMSADYTEFGVGIDRDKSGKRYWTLVLAAPRH</sequence>
<evidence type="ECO:0000313" key="2">
    <source>
        <dbReference type="EMBL" id="SHK27850.1"/>
    </source>
</evidence>
<evidence type="ECO:0000259" key="1">
    <source>
        <dbReference type="Pfam" id="PF00188"/>
    </source>
</evidence>
<dbReference type="Proteomes" id="UP000184497">
    <property type="component" value="Unassembled WGS sequence"/>
</dbReference>
<dbReference type="InterPro" id="IPR014044">
    <property type="entry name" value="CAP_dom"/>
</dbReference>
<dbReference type="InterPro" id="IPR035940">
    <property type="entry name" value="CAP_sf"/>
</dbReference>
<feature type="domain" description="SCP" evidence="1">
    <location>
        <begin position="77"/>
        <end position="183"/>
    </location>
</feature>
<keyword evidence="3" id="KW-1185">Reference proteome</keyword>
<gene>
    <name evidence="2" type="ORF">SAMN05216369_1324</name>
</gene>
<name>A0A1M6R621_9GAMM</name>
<proteinExistence type="predicted"/>
<dbReference type="AlphaFoldDB" id="A0A1M6R621"/>
<dbReference type="SUPFAM" id="SSF55797">
    <property type="entry name" value="PR-1-like"/>
    <property type="match status" value="1"/>
</dbReference>
<dbReference type="PANTHER" id="PTHR31157:SF1">
    <property type="entry name" value="SCP DOMAIN-CONTAINING PROTEIN"/>
    <property type="match status" value="1"/>
</dbReference>
<reference evidence="3" key="1">
    <citation type="submission" date="2016-11" db="EMBL/GenBank/DDBJ databases">
        <authorList>
            <person name="Varghese N."/>
            <person name="Submissions S."/>
        </authorList>
    </citation>
    <scope>NUCLEOTIDE SEQUENCE [LARGE SCALE GENOMIC DNA]</scope>
    <source>
        <strain evidence="3">CGMCC 1.10835</strain>
    </source>
</reference>
<dbReference type="CDD" id="cd05379">
    <property type="entry name" value="CAP_bacterial"/>
    <property type="match status" value="1"/>
</dbReference>
<dbReference type="OrthoDB" id="68195at2"/>